<gene>
    <name evidence="4" type="ORF">AWT59_1462</name>
</gene>
<reference evidence="4 5" key="2">
    <citation type="submission" date="2016-03" db="EMBL/GenBank/DDBJ databases">
        <title>New uncultured bacterium of the family Gallionellaceae from acid mine drainage: description and reconstruction of genome based on metagenomic analysis of microbial community.</title>
        <authorList>
            <person name="Kadnikov V."/>
            <person name="Ivasenko D."/>
            <person name="Beletsky A."/>
            <person name="Mardanov A."/>
            <person name="Danilova E."/>
            <person name="Pimenov N."/>
            <person name="Karnachuk O."/>
            <person name="Ravin N."/>
        </authorList>
    </citation>
    <scope>NUCLEOTIDE SEQUENCE [LARGE SCALE GENOMIC DNA]</scope>
    <source>
        <strain evidence="4">ShG14-8</strain>
    </source>
</reference>
<comment type="caution">
    <text evidence="4">The sequence shown here is derived from an EMBL/GenBank/DDBJ whole genome shotgun (WGS) entry which is preliminary data.</text>
</comment>
<dbReference type="PANTHER" id="PTHR46344">
    <property type="entry name" value="OS02G0202900 PROTEIN"/>
    <property type="match status" value="1"/>
</dbReference>
<keyword evidence="2" id="KW-0677">Repeat</keyword>
<dbReference type="PROSITE" id="PS51257">
    <property type="entry name" value="PROKAR_LIPOPROTEIN"/>
    <property type="match status" value="1"/>
</dbReference>
<keyword evidence="3" id="KW-0732">Signal</keyword>
<proteinExistence type="predicted"/>
<evidence type="ECO:0000313" key="5">
    <source>
        <dbReference type="Proteomes" id="UP000070578"/>
    </source>
</evidence>
<dbReference type="SMART" id="SM00612">
    <property type="entry name" value="Kelch"/>
    <property type="match status" value="5"/>
</dbReference>
<protein>
    <submittedName>
        <fullName evidence="4">High-affinity leucine-specific transport system, periplasmic binding protein LivK</fullName>
    </submittedName>
</protein>
<evidence type="ECO:0000313" key="4">
    <source>
        <dbReference type="EMBL" id="KXS32422.1"/>
    </source>
</evidence>
<dbReference type="Pfam" id="PF24681">
    <property type="entry name" value="Kelch_KLHDC2_KLHL20_DRC7"/>
    <property type="match status" value="1"/>
</dbReference>
<sequence>MRLLPAKLMRDAVPLIALLLAACGGGSGAANGTAPVPVAAYSVGGTLTGLTSGNSITLSNNGTDNLTLSGASGISQTFIFAAKLPNGAAYKLTLSTTSPNSVQPCTSIYGTGVINGADVPGINLPGMNVFCGQSNPSPTFTSAGSMNAARYNHTATLLQSGKVLVSGGQSTSFVALTSAELYDPSGSWAPTINSMNEPRRNHIAILLPNGKVLVSGGYGGVSSLTSAELYDPVSGTWTYTGQMNVPRQYHSATLLPNGKVLVSGGNNTLTSFALQSAELYDPVSGTWTYTGQLNVARQYHTATLLPNGKVLVAGGTGTAAAPGSAELYDPVTGKWSNTCNLTTGRYNHTATLLPNGTVLVSGGQQITTIVTATAELYDPAAACSGTSSNWTKTGSLNTARYYHTATLLQNGKVLVSGGNGGGAAGAINTAELYY</sequence>
<dbReference type="Proteomes" id="UP000070578">
    <property type="component" value="Unassembled WGS sequence"/>
</dbReference>
<dbReference type="PATRIC" id="fig|1796491.3.peg.1606"/>
<evidence type="ECO:0000256" key="1">
    <source>
        <dbReference type="ARBA" id="ARBA00022441"/>
    </source>
</evidence>
<name>A0A139BTY5_9PROT</name>
<organism evidence="4 5">
    <name type="scientific">Candidatus Gallionella acididurans</name>
    <dbReference type="NCBI Taxonomy" id="1796491"/>
    <lineage>
        <taxon>Bacteria</taxon>
        <taxon>Pseudomonadati</taxon>
        <taxon>Pseudomonadota</taxon>
        <taxon>Betaproteobacteria</taxon>
        <taxon>Nitrosomonadales</taxon>
        <taxon>Gallionellaceae</taxon>
        <taxon>Gallionella</taxon>
    </lineage>
</organism>
<dbReference type="EMBL" id="LSLI01000030">
    <property type="protein sequence ID" value="KXS32422.1"/>
    <property type="molecule type" value="Genomic_DNA"/>
</dbReference>
<feature type="signal peptide" evidence="3">
    <location>
        <begin position="1"/>
        <end position="29"/>
    </location>
</feature>
<reference evidence="4 5" key="1">
    <citation type="submission" date="2016-02" db="EMBL/GenBank/DDBJ databases">
        <authorList>
            <person name="Wen L."/>
            <person name="He K."/>
            <person name="Yang H."/>
        </authorList>
    </citation>
    <scope>NUCLEOTIDE SEQUENCE [LARGE SCALE GENOMIC DNA]</scope>
    <source>
        <strain evidence="4">ShG14-8</strain>
    </source>
</reference>
<dbReference type="InterPro" id="IPR006652">
    <property type="entry name" value="Kelch_1"/>
</dbReference>
<accession>A0A139BTY5</accession>
<evidence type="ECO:0000256" key="3">
    <source>
        <dbReference type="SAM" id="SignalP"/>
    </source>
</evidence>
<dbReference type="AlphaFoldDB" id="A0A139BTY5"/>
<feature type="chain" id="PRO_5007483944" evidence="3">
    <location>
        <begin position="30"/>
        <end position="434"/>
    </location>
</feature>
<dbReference type="Gene3D" id="2.130.10.80">
    <property type="entry name" value="Galactose oxidase/kelch, beta-propeller"/>
    <property type="match status" value="4"/>
</dbReference>
<dbReference type="InterPro" id="IPR011043">
    <property type="entry name" value="Gal_Oxase/kelch_b-propeller"/>
</dbReference>
<dbReference type="PANTHER" id="PTHR46344:SF27">
    <property type="entry name" value="KELCH REPEAT SUPERFAMILY PROTEIN"/>
    <property type="match status" value="1"/>
</dbReference>
<evidence type="ECO:0000256" key="2">
    <source>
        <dbReference type="ARBA" id="ARBA00022737"/>
    </source>
</evidence>
<dbReference type="InterPro" id="IPR037293">
    <property type="entry name" value="Gal_Oxidase_central_sf"/>
</dbReference>
<dbReference type="SUPFAM" id="SSF50965">
    <property type="entry name" value="Galactose oxidase, central domain"/>
    <property type="match status" value="1"/>
</dbReference>
<keyword evidence="1" id="KW-0880">Kelch repeat</keyword>